<dbReference type="SUPFAM" id="SSF47413">
    <property type="entry name" value="lambda repressor-like DNA-binding domains"/>
    <property type="match status" value="1"/>
</dbReference>
<dbReference type="Pfam" id="PF12844">
    <property type="entry name" value="HTH_19"/>
    <property type="match status" value="1"/>
</dbReference>
<proteinExistence type="predicted"/>
<reference evidence="2 3" key="1">
    <citation type="journal article" date="2015" name="Genome Announc.">
        <title>Expanding the biotechnology potential of lactobacilli through comparative genomics of 213 strains and associated genera.</title>
        <authorList>
            <person name="Sun Z."/>
            <person name="Harris H.M."/>
            <person name="McCann A."/>
            <person name="Guo C."/>
            <person name="Argimon S."/>
            <person name="Zhang W."/>
            <person name="Yang X."/>
            <person name="Jeffery I.B."/>
            <person name="Cooney J.C."/>
            <person name="Kagawa T.F."/>
            <person name="Liu W."/>
            <person name="Song Y."/>
            <person name="Salvetti E."/>
            <person name="Wrobel A."/>
            <person name="Rasinkangas P."/>
            <person name="Parkhill J."/>
            <person name="Rea M.C."/>
            <person name="O'Sullivan O."/>
            <person name="Ritari J."/>
            <person name="Douillard F.P."/>
            <person name="Paul Ross R."/>
            <person name="Yang R."/>
            <person name="Briner A.E."/>
            <person name="Felis G.E."/>
            <person name="de Vos W.M."/>
            <person name="Barrangou R."/>
            <person name="Klaenhammer T.R."/>
            <person name="Caufield P.W."/>
            <person name="Cui Y."/>
            <person name="Zhang H."/>
            <person name="O'Toole P.W."/>
        </authorList>
    </citation>
    <scope>NUCLEOTIDE SEQUENCE [LARGE SCALE GENOMIC DNA]</scope>
    <source>
        <strain evidence="2 3">JCM 15530</strain>
    </source>
</reference>
<sequence>MTMFPERLRALRRGQSLTLDQLAEELNQHFRPDAEHQNTAAQIGNWERGIRIPSYMEVRKLAEFFDVTMDYLAGKAERDEYDLSRLFLSGKMLTFNQQPLSSEDRYEVFQLINGYLHGKGRRIVPEPPLDHQESLDLHLDGRD</sequence>
<dbReference type="CDD" id="cd00093">
    <property type="entry name" value="HTH_XRE"/>
    <property type="match status" value="1"/>
</dbReference>
<gene>
    <name evidence="2" type="ORF">FC96_GL002177</name>
</gene>
<feature type="domain" description="HTH cro/C1-type" evidence="1">
    <location>
        <begin position="8"/>
        <end position="72"/>
    </location>
</feature>
<dbReference type="STRING" id="1302272.FC96_GL002177"/>
<dbReference type="EMBL" id="AZCX01000006">
    <property type="protein sequence ID" value="KRK47694.1"/>
    <property type="molecule type" value="Genomic_DNA"/>
</dbReference>
<dbReference type="SMART" id="SM00530">
    <property type="entry name" value="HTH_XRE"/>
    <property type="match status" value="1"/>
</dbReference>
<keyword evidence="3" id="KW-1185">Reference proteome</keyword>
<protein>
    <submittedName>
        <fullName evidence="2">XRE family transcriptional regulator</fullName>
    </submittedName>
</protein>
<organism evidence="2 3">
    <name type="scientific">Secundilactobacillus kimchicus JCM 15530</name>
    <dbReference type="NCBI Taxonomy" id="1302272"/>
    <lineage>
        <taxon>Bacteria</taxon>
        <taxon>Bacillati</taxon>
        <taxon>Bacillota</taxon>
        <taxon>Bacilli</taxon>
        <taxon>Lactobacillales</taxon>
        <taxon>Lactobacillaceae</taxon>
        <taxon>Secundilactobacillus</taxon>
    </lineage>
</organism>
<dbReference type="Gene3D" id="1.10.260.40">
    <property type="entry name" value="lambda repressor-like DNA-binding domains"/>
    <property type="match status" value="1"/>
</dbReference>
<evidence type="ECO:0000313" key="3">
    <source>
        <dbReference type="Proteomes" id="UP000050911"/>
    </source>
</evidence>
<name>A0A0R1HLP6_9LACO</name>
<evidence type="ECO:0000313" key="2">
    <source>
        <dbReference type="EMBL" id="KRK47694.1"/>
    </source>
</evidence>
<dbReference type="AlphaFoldDB" id="A0A0R1HLP6"/>
<accession>A0A0R1HLP6</accession>
<dbReference type="GO" id="GO:0003677">
    <property type="term" value="F:DNA binding"/>
    <property type="evidence" value="ECO:0007669"/>
    <property type="project" value="InterPro"/>
</dbReference>
<dbReference type="PATRIC" id="fig|1302272.5.peg.2227"/>
<dbReference type="PROSITE" id="PS50943">
    <property type="entry name" value="HTH_CROC1"/>
    <property type="match status" value="1"/>
</dbReference>
<dbReference type="Proteomes" id="UP000050911">
    <property type="component" value="Unassembled WGS sequence"/>
</dbReference>
<dbReference type="InterPro" id="IPR010982">
    <property type="entry name" value="Lambda_DNA-bd_dom_sf"/>
</dbReference>
<evidence type="ECO:0000259" key="1">
    <source>
        <dbReference type="PROSITE" id="PS50943"/>
    </source>
</evidence>
<dbReference type="InterPro" id="IPR001387">
    <property type="entry name" value="Cro/C1-type_HTH"/>
</dbReference>
<comment type="caution">
    <text evidence="2">The sequence shown here is derived from an EMBL/GenBank/DDBJ whole genome shotgun (WGS) entry which is preliminary data.</text>
</comment>